<dbReference type="PATRIC" id="fig|1227363.6.peg.301"/>
<dbReference type="Proteomes" id="UP000011912">
    <property type="component" value="Unassembled WGS sequence"/>
</dbReference>
<proteinExistence type="predicted"/>
<evidence type="ECO:0000313" key="1">
    <source>
        <dbReference type="EMBL" id="EKW99514.1"/>
    </source>
</evidence>
<dbReference type="RefSeq" id="WP_009551757.1">
    <property type="nucleotide sequence ID" value="NZ_ANAG01000005.1"/>
</dbReference>
<sequence>MDKQLSLLTREQLPPKKFKKNMNNQEKRLLHLIPRGSSHPVKAKKLCEVLGMEPRALYDLVNHLIVVHGIGIGATRGNNAGYFIIQNKAELQQATAPLKAQAVRMFERLRTLETVVNDRKDTDE</sequence>
<comment type="caution">
    <text evidence="1">The sequence shown here is derived from an EMBL/GenBank/DDBJ whole genome shotgun (WGS) entry which is preliminary data.</text>
</comment>
<accession>M5J823</accession>
<reference evidence="1 2" key="1">
    <citation type="journal article" date="2013" name="Genome Announc.">
        <title>Genome Sequence of Lactobacillus saerimneri 30a (Formerly Lactobacillus sp. Strain 30a), a Reference Lactic Acid Bacterium Strain Producing Biogenic Amines.</title>
        <authorList>
            <person name="Romano A."/>
            <person name="Trip H."/>
            <person name="Campbell-Sills H."/>
            <person name="Bouchez O."/>
            <person name="Sherman D."/>
            <person name="Lolkema J.S."/>
            <person name="Lucas P.M."/>
        </authorList>
    </citation>
    <scope>NUCLEOTIDE SEQUENCE [LARGE SCALE GENOMIC DNA]</scope>
    <source>
        <strain evidence="1 2">30a</strain>
    </source>
</reference>
<gene>
    <name evidence="1" type="ORF">D271_01547</name>
</gene>
<dbReference type="AlphaFoldDB" id="M5J823"/>
<organism evidence="1 2">
    <name type="scientific">Ligilactobacillus saerimneri 30a</name>
    <dbReference type="NCBI Taxonomy" id="1227363"/>
    <lineage>
        <taxon>Bacteria</taxon>
        <taxon>Bacillati</taxon>
        <taxon>Bacillota</taxon>
        <taxon>Bacilli</taxon>
        <taxon>Lactobacillales</taxon>
        <taxon>Lactobacillaceae</taxon>
        <taxon>Ligilactobacillus</taxon>
    </lineage>
</organism>
<keyword evidence="2" id="KW-1185">Reference proteome</keyword>
<evidence type="ECO:0008006" key="3">
    <source>
        <dbReference type="Google" id="ProtNLM"/>
    </source>
</evidence>
<protein>
    <recommendedName>
        <fullName evidence="3">Phage protein</fullName>
    </recommendedName>
</protein>
<dbReference type="EMBL" id="ANAG01000005">
    <property type="protein sequence ID" value="EKW99514.1"/>
    <property type="molecule type" value="Genomic_DNA"/>
</dbReference>
<evidence type="ECO:0000313" key="2">
    <source>
        <dbReference type="Proteomes" id="UP000011912"/>
    </source>
</evidence>
<name>M5J823_9LACO</name>
<dbReference type="STRING" id="1227363.D271_01547"/>